<dbReference type="AlphaFoldDB" id="A0A0T6BDQ8"/>
<keyword evidence="2" id="KW-0436">Ligase</keyword>
<comment type="catalytic activity">
    <reaction evidence="6">
        <text>L-glutamyl-[protein] + L-glutamate + ATP = gamma-L-glutamyl-L-glutamyl-[protein] + ADP + phosphate + H(+)</text>
        <dbReference type="Rhea" id="RHEA:60144"/>
        <dbReference type="Rhea" id="RHEA-COMP:10208"/>
        <dbReference type="Rhea" id="RHEA-COMP:15517"/>
        <dbReference type="ChEBI" id="CHEBI:15378"/>
        <dbReference type="ChEBI" id="CHEBI:29973"/>
        <dbReference type="ChEBI" id="CHEBI:29985"/>
        <dbReference type="ChEBI" id="CHEBI:30616"/>
        <dbReference type="ChEBI" id="CHEBI:43474"/>
        <dbReference type="ChEBI" id="CHEBI:143622"/>
        <dbReference type="ChEBI" id="CHEBI:456216"/>
    </reaction>
    <physiologicalReaction direction="left-to-right" evidence="6">
        <dbReference type="Rhea" id="RHEA:60145"/>
    </physiologicalReaction>
</comment>
<dbReference type="OrthoDB" id="2016263at2759"/>
<dbReference type="GO" id="GO:0000226">
    <property type="term" value="P:microtubule cytoskeleton organization"/>
    <property type="evidence" value="ECO:0007669"/>
    <property type="project" value="TreeGrafter"/>
</dbReference>
<dbReference type="GO" id="GO:0005524">
    <property type="term" value="F:ATP binding"/>
    <property type="evidence" value="ECO:0007669"/>
    <property type="project" value="UniProtKB-KW"/>
</dbReference>
<evidence type="ECO:0000256" key="4">
    <source>
        <dbReference type="ARBA" id="ARBA00022840"/>
    </source>
</evidence>
<evidence type="ECO:0000256" key="6">
    <source>
        <dbReference type="ARBA" id="ARBA00049274"/>
    </source>
</evidence>
<gene>
    <name evidence="7" type="ORF">AMK59_2944</name>
</gene>
<organism evidence="7 8">
    <name type="scientific">Oryctes borbonicus</name>
    <dbReference type="NCBI Taxonomy" id="1629725"/>
    <lineage>
        <taxon>Eukaryota</taxon>
        <taxon>Metazoa</taxon>
        <taxon>Ecdysozoa</taxon>
        <taxon>Arthropoda</taxon>
        <taxon>Hexapoda</taxon>
        <taxon>Insecta</taxon>
        <taxon>Pterygota</taxon>
        <taxon>Neoptera</taxon>
        <taxon>Endopterygota</taxon>
        <taxon>Coleoptera</taxon>
        <taxon>Polyphaga</taxon>
        <taxon>Scarabaeiformia</taxon>
        <taxon>Scarabaeidae</taxon>
        <taxon>Dynastinae</taxon>
        <taxon>Oryctes</taxon>
    </lineage>
</organism>
<evidence type="ECO:0000256" key="2">
    <source>
        <dbReference type="ARBA" id="ARBA00022598"/>
    </source>
</evidence>
<sequence length="198" mass="23360">MLRCLAQHQRVNHFPRSYELTRKDRLYKNIEKMQHLKGYKHFDFIPQTFVMPGEYKDLCSTHHRIKGPWIVKPVASSRGRGIYIVETPNQVPLEEPVVVAKYISKPLLVEGHKCDLRLYVAVTCFDPLLIYIYEEGMVRFATVKYDASHNDPLLIYIYEEGMVRFATVKYDASHKSLWNPCMHLCNYSINKYHSDYIK</sequence>
<dbReference type="PROSITE" id="PS51221">
    <property type="entry name" value="TTL"/>
    <property type="match status" value="1"/>
</dbReference>
<evidence type="ECO:0000313" key="8">
    <source>
        <dbReference type="Proteomes" id="UP000051574"/>
    </source>
</evidence>
<name>A0A0T6BDQ8_9SCAR</name>
<dbReference type="GO" id="GO:0070740">
    <property type="term" value="F:tubulin-glutamic acid ligase activity"/>
    <property type="evidence" value="ECO:0007669"/>
    <property type="project" value="TreeGrafter"/>
</dbReference>
<dbReference type="EMBL" id="LJIG01001444">
    <property type="protein sequence ID" value="KRT85496.1"/>
    <property type="molecule type" value="Genomic_DNA"/>
</dbReference>
<evidence type="ECO:0000256" key="3">
    <source>
        <dbReference type="ARBA" id="ARBA00022741"/>
    </source>
</evidence>
<dbReference type="Proteomes" id="UP000051574">
    <property type="component" value="Unassembled WGS sequence"/>
</dbReference>
<keyword evidence="4" id="KW-0067">ATP-binding</keyword>
<protein>
    <recommendedName>
        <fullName evidence="5">Tubulin--tyrosine ligase-like protein 5</fullName>
    </recommendedName>
</protein>
<comment type="similarity">
    <text evidence="1">Belongs to the tubulin--tyrosine ligase family.</text>
</comment>
<accession>A0A0T6BDQ8</accession>
<comment type="caution">
    <text evidence="7">The sequence shown here is derived from an EMBL/GenBank/DDBJ whole genome shotgun (WGS) entry which is preliminary data.</text>
</comment>
<dbReference type="GO" id="GO:0015631">
    <property type="term" value="F:tubulin binding"/>
    <property type="evidence" value="ECO:0007669"/>
    <property type="project" value="TreeGrafter"/>
</dbReference>
<evidence type="ECO:0000256" key="1">
    <source>
        <dbReference type="ARBA" id="ARBA00006820"/>
    </source>
</evidence>
<reference evidence="7 8" key="1">
    <citation type="submission" date="2015-09" db="EMBL/GenBank/DDBJ databases">
        <title>Draft genome of the scarab beetle Oryctes borbonicus.</title>
        <authorList>
            <person name="Meyer J.M."/>
            <person name="Markov G.V."/>
            <person name="Baskaran P."/>
            <person name="Herrmann M."/>
            <person name="Sommer R.J."/>
            <person name="Roedelsperger C."/>
        </authorList>
    </citation>
    <scope>NUCLEOTIDE SEQUENCE [LARGE SCALE GENOMIC DNA]</scope>
    <source>
        <strain evidence="7">OB123</strain>
        <tissue evidence="7">Whole animal</tissue>
    </source>
</reference>
<keyword evidence="8" id="KW-1185">Reference proteome</keyword>
<evidence type="ECO:0000313" key="7">
    <source>
        <dbReference type="EMBL" id="KRT85496.1"/>
    </source>
</evidence>
<keyword evidence="3" id="KW-0547">Nucleotide-binding</keyword>
<dbReference type="SUPFAM" id="SSF56059">
    <property type="entry name" value="Glutathione synthetase ATP-binding domain-like"/>
    <property type="match status" value="1"/>
</dbReference>
<evidence type="ECO:0000256" key="5">
    <source>
        <dbReference type="ARBA" id="ARBA00041448"/>
    </source>
</evidence>
<dbReference type="InterPro" id="IPR004344">
    <property type="entry name" value="TTL/TTLL_fam"/>
</dbReference>
<dbReference type="Pfam" id="PF03133">
    <property type="entry name" value="TTL"/>
    <property type="match status" value="2"/>
</dbReference>
<dbReference type="Gene3D" id="3.30.470.20">
    <property type="entry name" value="ATP-grasp fold, B domain"/>
    <property type="match status" value="2"/>
</dbReference>
<proteinExistence type="inferred from homology"/>
<dbReference type="PANTHER" id="PTHR12241:SF145">
    <property type="entry name" value="TUBULIN POLYGLUTAMYLASE TTLL5"/>
    <property type="match status" value="1"/>
</dbReference>
<dbReference type="GO" id="GO:0036064">
    <property type="term" value="C:ciliary basal body"/>
    <property type="evidence" value="ECO:0007669"/>
    <property type="project" value="TreeGrafter"/>
</dbReference>
<dbReference type="PANTHER" id="PTHR12241">
    <property type="entry name" value="TUBULIN POLYGLUTAMYLASE"/>
    <property type="match status" value="1"/>
</dbReference>